<comment type="caution">
    <text evidence="1">The sequence shown here is derived from an EMBL/GenBank/DDBJ whole genome shotgun (WGS) entry which is preliminary data.</text>
</comment>
<name>A0A1B6NW15_9ZZZZ</name>
<organism evidence="1">
    <name type="scientific">marine sediment metagenome</name>
    <dbReference type="NCBI Taxonomy" id="412755"/>
    <lineage>
        <taxon>unclassified sequences</taxon>
        <taxon>metagenomes</taxon>
        <taxon>ecological metagenomes</taxon>
    </lineage>
</organism>
<proteinExistence type="predicted"/>
<protein>
    <submittedName>
        <fullName evidence="1">Uncharacterized protein</fullName>
    </submittedName>
</protein>
<dbReference type="EMBL" id="AYSL01000425">
    <property type="protein sequence ID" value="KTF07630.1"/>
    <property type="molecule type" value="Genomic_DNA"/>
</dbReference>
<sequence length="35" mass="3984">GVIGRFGFFETFQFFMGVTSESNVGINRLTRRSKP</sequence>
<dbReference type="AlphaFoldDB" id="A0A1B6NW15"/>
<evidence type="ECO:0000313" key="1">
    <source>
        <dbReference type="EMBL" id="KTF07630.1"/>
    </source>
</evidence>
<accession>A0A1B6NW15</accession>
<feature type="non-terminal residue" evidence="1">
    <location>
        <position position="1"/>
    </location>
</feature>
<reference evidence="1" key="1">
    <citation type="submission" date="2013-11" db="EMBL/GenBank/DDBJ databases">
        <title>Microbial diversity, functional groups and degradation webs in Northern and Southern Mediterranean and Red Sea marine crude oil polluted sites.</title>
        <authorList>
            <person name="Daffonchio D."/>
            <person name="Mapelli F."/>
            <person name="Ferrer M."/>
            <person name="Richter M."/>
            <person name="Cherif A."/>
            <person name="Malkawi H.I."/>
            <person name="Yakimov M.M."/>
            <person name="Abdel-Fattah Y.R."/>
            <person name="Blaghen M."/>
            <person name="Golyshin P.N."/>
            <person name="Kalogerakis N."/>
            <person name="Boon N."/>
            <person name="Magagnini M."/>
            <person name="Fava F."/>
        </authorList>
    </citation>
    <scope>NUCLEOTIDE SEQUENCE</scope>
</reference>
<gene>
    <name evidence="1" type="ORF">MGSAQ_000872</name>
</gene>